<dbReference type="InterPro" id="IPR001138">
    <property type="entry name" value="Zn2Cys6_DnaBD"/>
</dbReference>
<protein>
    <recommendedName>
        <fullName evidence="22">Zn(2)-C6 fungal-type domain-containing protein</fullName>
    </recommendedName>
</protein>
<evidence type="ECO:0000256" key="3">
    <source>
        <dbReference type="ARBA" id="ARBA00010855"/>
    </source>
</evidence>
<proteinExistence type="inferred from homology"/>
<feature type="compositionally biased region" description="Acidic residues" evidence="15">
    <location>
        <begin position="94"/>
        <end position="129"/>
    </location>
</feature>
<evidence type="ECO:0000259" key="17">
    <source>
        <dbReference type="PROSITE" id="PS50048"/>
    </source>
</evidence>
<evidence type="ECO:0000256" key="6">
    <source>
        <dbReference type="ARBA" id="ARBA00022723"/>
    </source>
</evidence>
<keyword evidence="13" id="KW-0804">Transcription</keyword>
<feature type="region of interest" description="Disordered" evidence="15">
    <location>
        <begin position="419"/>
        <end position="470"/>
    </location>
</feature>
<dbReference type="EMBL" id="AEIJ01000598">
    <property type="status" value="NOT_ANNOTATED_CDS"/>
    <property type="molecule type" value="Genomic_DNA"/>
</dbReference>
<feature type="transmembrane region" description="Helical" evidence="16">
    <location>
        <begin position="870"/>
        <end position="894"/>
    </location>
</feature>
<feature type="compositionally biased region" description="Polar residues" evidence="15">
    <location>
        <begin position="17"/>
        <end position="32"/>
    </location>
</feature>
<dbReference type="GO" id="GO:0016020">
    <property type="term" value="C:membrane"/>
    <property type="evidence" value="ECO:0007669"/>
    <property type="project" value="UniProtKB-SubCell"/>
</dbReference>
<evidence type="ECO:0000313" key="21">
    <source>
        <dbReference type="Proteomes" id="UP000017200"/>
    </source>
</evidence>
<feature type="compositionally biased region" description="Low complexity" evidence="15">
    <location>
        <begin position="47"/>
        <end position="62"/>
    </location>
</feature>
<dbReference type="PROSITE" id="PS50048">
    <property type="entry name" value="ZN2_CY6_FUNGAL_2"/>
    <property type="match status" value="1"/>
</dbReference>
<reference evidence="19 21" key="3">
    <citation type="journal article" date="2015" name="BMC Genomics">
        <title>Sex and parasites: genomic and transcriptomic analysis of Microbotryum lychnidis-dioicae, the biotrophic and plant-castrating anther smut fungus.</title>
        <authorList>
            <person name="Perlin M.H."/>
            <person name="Amselem J."/>
            <person name="Fontanillas E."/>
            <person name="Toh S.S."/>
            <person name="Chen Z."/>
            <person name="Goldberg J."/>
            <person name="Duplessis S."/>
            <person name="Henrissat B."/>
            <person name="Young S."/>
            <person name="Zeng Q."/>
            <person name="Aguileta G."/>
            <person name="Petit E."/>
            <person name="Badouin H."/>
            <person name="Andrews J."/>
            <person name="Razeeq D."/>
            <person name="Gabaldon T."/>
            <person name="Quesneville H."/>
            <person name="Giraud T."/>
            <person name="Hood M.E."/>
            <person name="Schultz D.J."/>
            <person name="Cuomo C.A."/>
        </authorList>
    </citation>
    <scope>NUCLEOTIDE SEQUENCE [LARGE SCALE GENOMIC DNA]</scope>
    <source>
        <strain evidence="19">P1A1 Lamole</strain>
        <strain evidence="21">p1A1 Lamole</strain>
    </source>
</reference>
<evidence type="ECO:0000256" key="7">
    <source>
        <dbReference type="ARBA" id="ARBA00022833"/>
    </source>
</evidence>
<dbReference type="Pfam" id="PF03208">
    <property type="entry name" value="PRA1"/>
    <property type="match status" value="1"/>
</dbReference>
<dbReference type="GO" id="GO:0009267">
    <property type="term" value="P:cellular response to starvation"/>
    <property type="evidence" value="ECO:0007669"/>
    <property type="project" value="TreeGrafter"/>
</dbReference>
<dbReference type="InterPro" id="IPR056751">
    <property type="entry name" value="PAS_13"/>
</dbReference>
<evidence type="ECO:0000256" key="4">
    <source>
        <dbReference type="ARBA" id="ARBA00022432"/>
    </source>
</evidence>
<reference evidence="20" key="4">
    <citation type="submission" date="2015-06" db="UniProtKB">
        <authorList>
            <consortium name="EnsemblFungi"/>
        </authorList>
    </citation>
    <scope>IDENTIFICATION</scope>
</reference>
<evidence type="ECO:0000256" key="8">
    <source>
        <dbReference type="ARBA" id="ARBA00022989"/>
    </source>
</evidence>
<evidence type="ECO:0000313" key="19">
    <source>
        <dbReference type="EMBL" id="KDE03882.1"/>
    </source>
</evidence>
<dbReference type="Pfam" id="PF24990">
    <property type="entry name" value="PAS_13"/>
    <property type="match status" value="1"/>
</dbReference>
<dbReference type="InterPro" id="IPR050335">
    <property type="entry name" value="ERT1_acuK_gluconeogen_tf"/>
</dbReference>
<feature type="region of interest" description="Disordered" evidence="15">
    <location>
        <begin position="525"/>
        <end position="556"/>
    </location>
</feature>
<keyword evidence="10" id="KW-0238">DNA-binding</keyword>
<dbReference type="GO" id="GO:0000981">
    <property type="term" value="F:DNA-binding transcription factor activity, RNA polymerase II-specific"/>
    <property type="evidence" value="ECO:0007669"/>
    <property type="project" value="InterPro"/>
</dbReference>
<feature type="compositionally biased region" description="Gly residues" evidence="15">
    <location>
        <begin position="386"/>
        <end position="396"/>
    </location>
</feature>
<reference evidence="19" key="2">
    <citation type="submission" date="2010-11" db="EMBL/GenBank/DDBJ databases">
        <authorList>
            <consortium name="The Broad Institute Genome Sequencing Platform"/>
            <person name="Earl A."/>
            <person name="Ward D."/>
            <person name="Feldgarden M."/>
            <person name="Gevers D."/>
            <person name="Butler R."/>
            <person name="Young S.K."/>
            <person name="Zeng Q."/>
            <person name="Gargeya S."/>
            <person name="Fitzgerald M."/>
            <person name="Haas B."/>
            <person name="Abouelleil A."/>
            <person name="Alvarado L."/>
            <person name="Arachchi H.M."/>
            <person name="Berlin A."/>
            <person name="Brown A."/>
            <person name="Chapman S.B."/>
            <person name="Chen Z."/>
            <person name="Dunbar C."/>
            <person name="Freedman E."/>
            <person name="Gearin G."/>
            <person name="Gellesch M."/>
            <person name="Goldberg J."/>
            <person name="Griggs A."/>
            <person name="Gujja S."/>
            <person name="Heilman E."/>
            <person name="Heiman D."/>
            <person name="Howarth C."/>
            <person name="Larson L."/>
            <person name="Lui A."/>
            <person name="MacDonald P.J.P."/>
            <person name="Mehta T."/>
            <person name="Montmayeur A."/>
            <person name="Murphy C."/>
            <person name="Neiman D."/>
            <person name="Pearson M."/>
            <person name="Priest M."/>
            <person name="Roberts A."/>
            <person name="Saif S."/>
            <person name="Shea T."/>
            <person name="Shenoy N."/>
            <person name="Sisk P."/>
            <person name="Stolte C."/>
            <person name="Sykes S."/>
            <person name="White J."/>
            <person name="Yandava C."/>
            <person name="Wortman J."/>
            <person name="Nusbaum C."/>
            <person name="Birren B."/>
        </authorList>
    </citation>
    <scope>NUCLEOTIDE SEQUENCE</scope>
    <source>
        <strain evidence="19">P1A1 Lamole</strain>
    </source>
</reference>
<keyword evidence="11 16" id="KW-0472">Membrane</keyword>
<feature type="compositionally biased region" description="Polar residues" evidence="15">
    <location>
        <begin position="133"/>
        <end position="142"/>
    </location>
</feature>
<organism evidence="19">
    <name type="scientific">Microbotryum lychnidis-dioicae (strain p1A1 Lamole / MvSl-1064)</name>
    <name type="common">Anther smut fungus</name>
    <dbReference type="NCBI Taxonomy" id="683840"/>
    <lineage>
        <taxon>Eukaryota</taxon>
        <taxon>Fungi</taxon>
        <taxon>Dikarya</taxon>
        <taxon>Basidiomycota</taxon>
        <taxon>Pucciniomycotina</taxon>
        <taxon>Microbotryomycetes</taxon>
        <taxon>Microbotryales</taxon>
        <taxon>Microbotryaceae</taxon>
        <taxon>Microbotryum</taxon>
    </lineage>
</organism>
<dbReference type="OrthoDB" id="2538135at2759"/>
<evidence type="ECO:0000256" key="5">
    <source>
        <dbReference type="ARBA" id="ARBA00022692"/>
    </source>
</evidence>
<evidence type="ECO:0000256" key="2">
    <source>
        <dbReference type="ARBA" id="ARBA00004141"/>
    </source>
</evidence>
<dbReference type="AlphaFoldDB" id="U5HEU7"/>
<keyword evidence="6" id="KW-0479">Metal-binding</keyword>
<dbReference type="InterPro" id="IPR000014">
    <property type="entry name" value="PAS"/>
</dbReference>
<evidence type="ECO:0000256" key="11">
    <source>
        <dbReference type="ARBA" id="ARBA00023136"/>
    </source>
</evidence>
<keyword evidence="21" id="KW-1185">Reference proteome</keyword>
<gene>
    <name evidence="19" type="ORF">MVLG_05637</name>
</gene>
<dbReference type="EnsemblFungi" id="MVLG_05637T0">
    <property type="protein sequence ID" value="MVLG_05637T0"/>
    <property type="gene ID" value="MVLG_05637"/>
</dbReference>
<evidence type="ECO:0000256" key="12">
    <source>
        <dbReference type="ARBA" id="ARBA00023159"/>
    </source>
</evidence>
<evidence type="ECO:0000256" key="10">
    <source>
        <dbReference type="ARBA" id="ARBA00023125"/>
    </source>
</evidence>
<feature type="domain" description="PAS" evidence="18">
    <location>
        <begin position="632"/>
        <end position="704"/>
    </location>
</feature>
<evidence type="ECO:0000256" key="15">
    <source>
        <dbReference type="SAM" id="MobiDB-lite"/>
    </source>
</evidence>
<feature type="compositionally biased region" description="Polar residues" evidence="15">
    <location>
        <begin position="454"/>
        <end position="470"/>
    </location>
</feature>
<accession>U5HEU7</accession>
<keyword evidence="12" id="KW-0010">Activator</keyword>
<dbReference type="InParanoid" id="U5HEU7"/>
<dbReference type="Proteomes" id="UP000017200">
    <property type="component" value="Unassembled WGS sequence"/>
</dbReference>
<name>U5HEU7_USTV1</name>
<feature type="transmembrane region" description="Helical" evidence="16">
    <location>
        <begin position="817"/>
        <end position="849"/>
    </location>
</feature>
<reference evidence="21" key="1">
    <citation type="submission" date="2010-11" db="EMBL/GenBank/DDBJ databases">
        <title>The genome sequence of Microbotryum violaceum strain p1A1 Lamole.</title>
        <authorList>
            <person name="Cuomo C."/>
            <person name="Perlin M."/>
            <person name="Young S.K."/>
            <person name="Zeng Q."/>
            <person name="Gargeya S."/>
            <person name="Alvarado L."/>
            <person name="Berlin A."/>
            <person name="Chapman S.B."/>
            <person name="Chen Z."/>
            <person name="Freedman E."/>
            <person name="Gellesch M."/>
            <person name="Goldberg J."/>
            <person name="Griggs A."/>
            <person name="Gujja S."/>
            <person name="Heilman E."/>
            <person name="Heiman D."/>
            <person name="Howarth C."/>
            <person name="Mehta T."/>
            <person name="Neiman D."/>
            <person name="Pearson M."/>
            <person name="Roberts A."/>
            <person name="Saif S."/>
            <person name="Shea T."/>
            <person name="Shenoy N."/>
            <person name="Sisk P."/>
            <person name="Stolte C."/>
            <person name="Sykes S."/>
            <person name="White J."/>
            <person name="Yandava C."/>
            <person name="Haas B."/>
            <person name="Nusbaum C."/>
            <person name="Birren B."/>
        </authorList>
    </citation>
    <scope>NUCLEOTIDE SEQUENCE [LARGE SCALE GENOMIC DNA]</scope>
    <source>
        <strain evidence="21">p1A1 Lamole</strain>
    </source>
</reference>
<dbReference type="GO" id="GO:0008270">
    <property type="term" value="F:zinc ion binding"/>
    <property type="evidence" value="ECO:0007669"/>
    <property type="project" value="InterPro"/>
</dbReference>
<dbReference type="GO" id="GO:0000977">
    <property type="term" value="F:RNA polymerase II transcription regulatory region sequence-specific DNA binding"/>
    <property type="evidence" value="ECO:0007669"/>
    <property type="project" value="TreeGrafter"/>
</dbReference>
<evidence type="ECO:0000256" key="9">
    <source>
        <dbReference type="ARBA" id="ARBA00023015"/>
    </source>
</evidence>
<evidence type="ECO:0000256" key="16">
    <source>
        <dbReference type="SAM" id="Phobius"/>
    </source>
</evidence>
<keyword evidence="4" id="KW-0312">Gluconeogenesis</keyword>
<evidence type="ECO:0000256" key="14">
    <source>
        <dbReference type="ARBA" id="ARBA00023242"/>
    </source>
</evidence>
<feature type="region of interest" description="Disordered" evidence="15">
    <location>
        <begin position="285"/>
        <end position="335"/>
    </location>
</feature>
<dbReference type="STRING" id="683840.U5HEU7"/>
<sequence>MQDPSGFTAPPLPSAFPTLTASSSPSRGSTTVGGARSELSLGTFFNPSHSLPRQSPRSSSSRGTTPSLMMIGQKRPGPTVSVAEDVGSVMDLSSNEDEEGEVEEEEEEDGEGEGEGEEEEFQMEDDDVDSPLSVATTSTTRIHGQAYHRHQGISPSATATSDHKTRSKLTAKAGRLLSSKAKGKGKASSQNNDETNRAAARDDDECDQKEKMGMPRKNGNDKKKKAGRACAPCQKAHLTCDDARPCARCVKKNRASECHDGTRKKAKYLQEVPDELLERKQSNPFLQASGSHSGHEPMLSGGEDGTPLSGIAGDSPEMLMRGTSQAQPDPPQPTLSFDPLPFYDASAFANEFGSEAANLEYAILSTMLNGNGFSIDGSNFNPGAADAGGSGGGGEVQGMRGQDGSVSGAQSILLQSPLDQSVHGAPPGTNGQASTSMNIGEETPVTSFFGGYRTDTTGGPQHLASPTMNPNVMSPPRLQDTARDLFPSVGVEVERRTSSSNDVNTSGFGGGNLLFASQGVVSEPNTTAAASTTTSGGPTASTSAAPVDAGGPSARPSVMTMTGEQAYRAVTKPYPYAQSYHYLVKHLKHRFEKNDILRIVRALATFRPSLIALQMPLTEEDETFVERTFQRTLVELNKLISFSGTPTVVWRRTGEICLVGTEFGLLTGWQRNELVGNKFIFELMDPSSVVEYYESFAKHAFESTTLASSGLVSFPHACRVPVPAAAQPQLDNIQIHTTQPHTKPSNERTDPQKLASMEPQALINRLPDAIQQFRQERLSMLRPPQEFFDISRVNRPADMGVASQRISYNTKHFSGNYIVLILLLAIYSLLTNPLLLIAIGFLAGGFIGITRFITEPVEIAGTVITPKTCYTALLIIGIPILWIAAPIATFFWLVGSSSVLILAHAAIMEPGVESEYGSVQTV</sequence>
<dbReference type="SMART" id="SM00066">
    <property type="entry name" value="GAL4"/>
    <property type="match status" value="1"/>
</dbReference>
<dbReference type="CDD" id="cd00067">
    <property type="entry name" value="GAL4"/>
    <property type="match status" value="1"/>
</dbReference>
<evidence type="ECO:0000259" key="18">
    <source>
        <dbReference type="PROSITE" id="PS50112"/>
    </source>
</evidence>
<dbReference type="GO" id="GO:0006094">
    <property type="term" value="P:gluconeogenesis"/>
    <property type="evidence" value="ECO:0007669"/>
    <property type="project" value="UniProtKB-KW"/>
</dbReference>
<evidence type="ECO:0000256" key="1">
    <source>
        <dbReference type="ARBA" id="ARBA00004123"/>
    </source>
</evidence>
<dbReference type="EMBL" id="GL541722">
    <property type="protein sequence ID" value="KDE03882.1"/>
    <property type="molecule type" value="Genomic_DNA"/>
</dbReference>
<evidence type="ECO:0008006" key="22">
    <source>
        <dbReference type="Google" id="ProtNLM"/>
    </source>
</evidence>
<keyword evidence="8 16" id="KW-1133">Transmembrane helix</keyword>
<evidence type="ECO:0000313" key="20">
    <source>
        <dbReference type="EnsemblFungi" id="MVLG_05637T0"/>
    </source>
</evidence>
<keyword evidence="9" id="KW-0805">Transcription regulation</keyword>
<feature type="region of interest" description="Disordered" evidence="15">
    <location>
        <begin position="1"/>
        <end position="227"/>
    </location>
</feature>
<evidence type="ECO:0000256" key="13">
    <source>
        <dbReference type="ARBA" id="ARBA00023163"/>
    </source>
</evidence>
<keyword evidence="14" id="KW-0539">Nucleus</keyword>
<feature type="compositionally biased region" description="Low complexity" evidence="15">
    <location>
        <begin position="526"/>
        <end position="546"/>
    </location>
</feature>
<dbReference type="PROSITE" id="PS50112">
    <property type="entry name" value="PAS"/>
    <property type="match status" value="1"/>
</dbReference>
<comment type="subcellular location">
    <subcellularLocation>
        <location evidence="2">Membrane</location>
        <topology evidence="2">Multi-pass membrane protein</topology>
    </subcellularLocation>
    <subcellularLocation>
        <location evidence="1">Nucleus</location>
    </subcellularLocation>
</comment>
<dbReference type="HOGENOM" id="CLU_316685_0_0_1"/>
<feature type="compositionally biased region" description="Polar residues" evidence="15">
    <location>
        <begin position="429"/>
        <end position="438"/>
    </location>
</feature>
<dbReference type="PANTHER" id="PTHR47659">
    <property type="entry name" value="ZN(II)2CYS6 TRANSCRIPTION FACTOR (EUROFUNG)-RELATED"/>
    <property type="match status" value="1"/>
</dbReference>
<keyword evidence="7" id="KW-0862">Zinc</keyword>
<feature type="region of interest" description="Disordered" evidence="15">
    <location>
        <begin position="384"/>
        <end position="406"/>
    </location>
</feature>
<keyword evidence="5 16" id="KW-0812">Transmembrane</keyword>
<feature type="compositionally biased region" description="Basic and acidic residues" evidence="15">
    <location>
        <begin position="208"/>
        <end position="221"/>
    </location>
</feature>
<comment type="similarity">
    <text evidence="3">Belongs to the ERT1/acuK family.</text>
</comment>
<feature type="domain" description="Zn(2)-C6 fungal-type" evidence="17">
    <location>
        <begin position="229"/>
        <end position="258"/>
    </location>
</feature>
<dbReference type="InterPro" id="IPR004895">
    <property type="entry name" value="Prenylated_rab_accept_PRA1"/>
</dbReference>
<dbReference type="PANTHER" id="PTHR47659:SF1">
    <property type="entry name" value="TRANSCRIPTION ACTIVATOR OF GLUCONEOGENESIS ERT1"/>
    <property type="match status" value="1"/>
</dbReference>
<dbReference type="GO" id="GO:0005634">
    <property type="term" value="C:nucleus"/>
    <property type="evidence" value="ECO:0007669"/>
    <property type="project" value="UniProtKB-SubCell"/>
</dbReference>